<gene>
    <name evidence="1" type="ORF">SVIM_LOCUS316394</name>
</gene>
<name>A0A6N2M6E5_SALVM</name>
<protein>
    <submittedName>
        <fullName evidence="1">Uncharacterized protein</fullName>
    </submittedName>
</protein>
<sequence length="73" mass="8196">MTEARGVSLQKAVPLLRRLQITSYHESESQQEEELELALKNPLLSSEKSQQEEELELALKNTLLSSKKNGLGC</sequence>
<proteinExistence type="predicted"/>
<evidence type="ECO:0000313" key="1">
    <source>
        <dbReference type="EMBL" id="VFU48381.1"/>
    </source>
</evidence>
<dbReference type="AlphaFoldDB" id="A0A6N2M6E5"/>
<reference evidence="1" key="1">
    <citation type="submission" date="2019-03" db="EMBL/GenBank/DDBJ databases">
        <authorList>
            <person name="Mank J."/>
            <person name="Almeida P."/>
        </authorList>
    </citation>
    <scope>NUCLEOTIDE SEQUENCE</scope>
    <source>
        <strain evidence="1">78183</strain>
    </source>
</reference>
<accession>A0A6N2M6E5</accession>
<organism evidence="1">
    <name type="scientific">Salix viminalis</name>
    <name type="common">Common osier</name>
    <name type="synonym">Basket willow</name>
    <dbReference type="NCBI Taxonomy" id="40686"/>
    <lineage>
        <taxon>Eukaryota</taxon>
        <taxon>Viridiplantae</taxon>
        <taxon>Streptophyta</taxon>
        <taxon>Embryophyta</taxon>
        <taxon>Tracheophyta</taxon>
        <taxon>Spermatophyta</taxon>
        <taxon>Magnoliopsida</taxon>
        <taxon>eudicotyledons</taxon>
        <taxon>Gunneridae</taxon>
        <taxon>Pentapetalae</taxon>
        <taxon>rosids</taxon>
        <taxon>fabids</taxon>
        <taxon>Malpighiales</taxon>
        <taxon>Salicaceae</taxon>
        <taxon>Saliceae</taxon>
        <taxon>Salix</taxon>
    </lineage>
</organism>
<dbReference type="EMBL" id="CAADRP010001696">
    <property type="protein sequence ID" value="VFU48381.1"/>
    <property type="molecule type" value="Genomic_DNA"/>
</dbReference>